<evidence type="ECO:0000313" key="2">
    <source>
        <dbReference type="Proteomes" id="UP001497457"/>
    </source>
</evidence>
<proteinExistence type="predicted"/>
<dbReference type="AlphaFoldDB" id="A0ABC9DIS0"/>
<dbReference type="Proteomes" id="UP001497457">
    <property type="component" value="Chromosome 33rd"/>
</dbReference>
<name>A0ABC9DIS0_9POAL</name>
<gene>
    <name evidence="1" type="ORF">URODEC1_LOCUS85548</name>
</gene>
<organism evidence="1 2">
    <name type="scientific">Urochloa decumbens</name>
    <dbReference type="NCBI Taxonomy" id="240449"/>
    <lineage>
        <taxon>Eukaryota</taxon>
        <taxon>Viridiplantae</taxon>
        <taxon>Streptophyta</taxon>
        <taxon>Embryophyta</taxon>
        <taxon>Tracheophyta</taxon>
        <taxon>Spermatophyta</taxon>
        <taxon>Magnoliopsida</taxon>
        <taxon>Liliopsida</taxon>
        <taxon>Poales</taxon>
        <taxon>Poaceae</taxon>
        <taxon>PACMAD clade</taxon>
        <taxon>Panicoideae</taxon>
        <taxon>Panicodae</taxon>
        <taxon>Paniceae</taxon>
        <taxon>Melinidinae</taxon>
        <taxon>Urochloa</taxon>
    </lineage>
</organism>
<accession>A0ABC9DIS0</accession>
<keyword evidence="2" id="KW-1185">Reference proteome</keyword>
<dbReference type="EMBL" id="OZ075143">
    <property type="protein sequence ID" value="CAL5039450.1"/>
    <property type="molecule type" value="Genomic_DNA"/>
</dbReference>
<evidence type="ECO:0000313" key="1">
    <source>
        <dbReference type="EMBL" id="CAL5039450.1"/>
    </source>
</evidence>
<reference evidence="1" key="1">
    <citation type="submission" date="2024-10" db="EMBL/GenBank/DDBJ databases">
        <authorList>
            <person name="Ryan C."/>
        </authorList>
    </citation>
    <scope>NUCLEOTIDE SEQUENCE [LARGE SCALE GENOMIC DNA]</scope>
</reference>
<protein>
    <submittedName>
        <fullName evidence="1">Uncharacterized protein</fullName>
    </submittedName>
</protein>
<sequence length="69" mass="7605">MIADLMAEGDHDGYTLLISAAIPVTWGHAMEVPDRMLKCMLFLAGDHAAKMFSPGAATSGYKIHTWRRK</sequence>